<dbReference type="Proteomes" id="UP001207582">
    <property type="component" value="Unassembled WGS sequence"/>
</dbReference>
<dbReference type="InterPro" id="IPR040956">
    <property type="entry name" value="BppL_N"/>
</dbReference>
<feature type="signal peptide" evidence="1">
    <location>
        <begin position="1"/>
        <end position="20"/>
    </location>
</feature>
<dbReference type="Pfam" id="PF13884">
    <property type="entry name" value="Peptidase_S74"/>
    <property type="match status" value="1"/>
</dbReference>
<name>A0ABT3JAC0_9RHOB</name>
<sequence>MARKARISLFASTAILTAAAAPLHAELRQDGSSSVETLSRPAFTPSNSLGVLPGDDLGNHIAKKDLNLDGFALFNLGDPVDPMDAVNLAYLEAYVTANGDNMGDHVAAKALDMNGFTITNLPIPVAPDQAANRAYVDTAVLGAGDDLGDHQATQDLDMGNNRVTGLQSPGVGSDAVNLSYMQSYVAANGDDLGDHVATQNVDMSGFTVTNLPAPAGAADAANKAYVDTLVGPLQGEVTGLRATKIMAGVGLFGGGDLTADRTLSFDTAWGDLRYALRGRTIATGPGLIGGGNLSANRTLSFDTSFGDARYAAIGRTISAGDGLTGGGDLAANRSIAVDGTVLRTTGDQSIAGIKTFTGTIDAGGQRVQNLGAPTAATDAVNKSYVDAIGTSKVDTSRMIATGSGLTGGGDLSADRTLAVDATVLRTSGDQTIAGIKTFTGTINAGGQRLQNLGTPTLASDAVNKSYVDGIISGAYSAGDGLTMTGTVLAVDATVVRTAGDQSLDGLKTFTQNVTGASFTSTGPLSFRALDTDTATLPSFGWAVDNNTGLFRAAENIIGFTAGGAERMRVTTSGLSVSNTVTVGNQLDMTSGRILNLAGPTVATDAANKAYVDAAIGAAGGDNLGNHIAAGALNMSGNAVTNVAAPGAAADAANKAYVDALGSAKVDTSRTISAGDGLTGGGDLSANRTLAVDATVLRTTGDQTIAGIKTFTGTINAGGQRLLAVGTPTVATDAANKSYVDALGSGKVDTTRTIATGSGLTGGGDLSANRTISVDGTVIRTTGDQSIAGIKTFTGTINAGGQRLQNLGTPTLASDAANKSYVDGAIAGAAYTAGDGLALAAGAFSVDGTVVRTAGAQSIGGAKTFSATVTGPTFNATSVGGGGFQGIGADSVTQPSFTWSGDLDTGVYTPSSNIVGITTAGVERLRADTSGVGVTGAFSVTGSATFNNALILRNAGNRVLGLFDGSGSAVGYVYSAGTDDSLRISTRLTGSPAVVTAELGLLQNGDIRPMAGQFAGNGSGLANLNASSLASGTVPDARLSGNVVLSTRRVDTGAGLNGGGDLTSDLTMALNADQIRRAGGSAASGVMAYAGNAANPNGQFNSAAINPVNTGSRLNYEGSLYATRFFSSVYLYFSDKRLKDKIETLEGTDGLNGLRKIRPVTYEWKQDHRAAMGVIAQEVEEVYPQVVQTNEAGLKAVDYTQLIAPMIAAIQELDARVQALEAAGR</sequence>
<organism evidence="3 4">
    <name type="scientific">Defluviimonas salinarum</name>
    <dbReference type="NCBI Taxonomy" id="2992147"/>
    <lineage>
        <taxon>Bacteria</taxon>
        <taxon>Pseudomonadati</taxon>
        <taxon>Pseudomonadota</taxon>
        <taxon>Alphaproteobacteria</taxon>
        <taxon>Rhodobacterales</taxon>
        <taxon>Paracoccaceae</taxon>
        <taxon>Albidovulum</taxon>
    </lineage>
</organism>
<reference evidence="3 4" key="1">
    <citation type="submission" date="2022-10" db="EMBL/GenBank/DDBJ databases">
        <title>Defluviimonas sp. CAU 1641 isolated from mud.</title>
        <authorList>
            <person name="Kim W."/>
        </authorList>
    </citation>
    <scope>NUCLEOTIDE SEQUENCE [LARGE SCALE GENOMIC DNA]</scope>
    <source>
        <strain evidence="3 4">CAU 1641</strain>
    </source>
</reference>
<dbReference type="Pfam" id="PF18338">
    <property type="entry name" value="BppL_N"/>
    <property type="match status" value="4"/>
</dbReference>
<evidence type="ECO:0000259" key="2">
    <source>
        <dbReference type="PROSITE" id="PS51688"/>
    </source>
</evidence>
<gene>
    <name evidence="3" type="ORF">OM960_24360</name>
</gene>
<dbReference type="RefSeq" id="WP_264773811.1">
    <property type="nucleotide sequence ID" value="NZ_JAPDOG010000054.1"/>
</dbReference>
<evidence type="ECO:0000256" key="1">
    <source>
        <dbReference type="SAM" id="SignalP"/>
    </source>
</evidence>
<proteinExistence type="predicted"/>
<accession>A0ABT3JAC0</accession>
<dbReference type="Gene3D" id="6.10.140.2190">
    <property type="match status" value="6"/>
</dbReference>
<feature type="chain" id="PRO_5046075067" evidence="1">
    <location>
        <begin position="21"/>
        <end position="1224"/>
    </location>
</feature>
<dbReference type="EMBL" id="JAPDOG010000054">
    <property type="protein sequence ID" value="MCW3784652.1"/>
    <property type="molecule type" value="Genomic_DNA"/>
</dbReference>
<comment type="caution">
    <text evidence="3">The sequence shown here is derived from an EMBL/GenBank/DDBJ whole genome shotgun (WGS) entry which is preliminary data.</text>
</comment>
<protein>
    <submittedName>
        <fullName evidence="3">Tail fiber domain-containing protein</fullName>
    </submittedName>
</protein>
<keyword evidence="4" id="KW-1185">Reference proteome</keyword>
<evidence type="ECO:0000313" key="3">
    <source>
        <dbReference type="EMBL" id="MCW3784652.1"/>
    </source>
</evidence>
<feature type="domain" description="Peptidase S74" evidence="2">
    <location>
        <begin position="1133"/>
        <end position="1223"/>
    </location>
</feature>
<evidence type="ECO:0000313" key="4">
    <source>
        <dbReference type="Proteomes" id="UP001207582"/>
    </source>
</evidence>
<dbReference type="PROSITE" id="PS51688">
    <property type="entry name" value="ICA"/>
    <property type="match status" value="1"/>
</dbReference>
<keyword evidence="1" id="KW-0732">Signal</keyword>
<dbReference type="InterPro" id="IPR030392">
    <property type="entry name" value="S74_ICA"/>
</dbReference>